<keyword evidence="2" id="KW-0378">Hydrolase</keyword>
<organism evidence="4 5">
    <name type="scientific">Vibrio caribbeanicus ATCC BAA-2122</name>
    <dbReference type="NCBI Taxonomy" id="796620"/>
    <lineage>
        <taxon>Bacteria</taxon>
        <taxon>Pseudomonadati</taxon>
        <taxon>Pseudomonadota</taxon>
        <taxon>Gammaproteobacteria</taxon>
        <taxon>Vibrionales</taxon>
        <taxon>Vibrionaceae</taxon>
        <taxon>Vibrio</taxon>
    </lineage>
</organism>
<evidence type="ECO:0000256" key="2">
    <source>
        <dbReference type="ARBA" id="ARBA00022801"/>
    </source>
</evidence>
<gene>
    <name evidence="4" type="ORF">VIBC2010_05955</name>
</gene>
<sequence length="240" mass="27431">MKFFRRLAPMKALTFDLDDTLYDNAPVIRQLEVKLSSWLNKYHPITAGQSTLWWQAIKRDLANNDPWLLHDVTLWRFKVIEEGLYRLGYDQDQARLAAEEAIGWVLKWRSDVCVPRESHYVLTELSKKLPLIAITNGNVNLEQIGLAGYFSLVLKAGPDGFAKPESDMFQKAQQFLGVPHQNILHVGDHLNSDVLGAKQSGFQACWYNNGSQDSYQSIKARLLPDVEISQLNQLLDLNYN</sequence>
<dbReference type="AlphaFoldDB" id="E3BMP8"/>
<keyword evidence="5" id="KW-1185">Reference proteome</keyword>
<keyword evidence="3" id="KW-0460">Magnesium</keyword>
<dbReference type="SUPFAM" id="SSF56784">
    <property type="entry name" value="HAD-like"/>
    <property type="match status" value="1"/>
</dbReference>
<dbReference type="SFLD" id="SFLDS00003">
    <property type="entry name" value="Haloacid_Dehalogenase"/>
    <property type="match status" value="1"/>
</dbReference>
<dbReference type="NCBIfam" id="TIGR01549">
    <property type="entry name" value="HAD-SF-IA-v1"/>
    <property type="match status" value="1"/>
</dbReference>
<dbReference type="InterPro" id="IPR023214">
    <property type="entry name" value="HAD_sf"/>
</dbReference>
<dbReference type="InterPro" id="IPR036412">
    <property type="entry name" value="HAD-like_sf"/>
</dbReference>
<dbReference type="EMBL" id="AEIU01000089">
    <property type="protein sequence ID" value="EFP95675.1"/>
    <property type="molecule type" value="Genomic_DNA"/>
</dbReference>
<comment type="cofactor">
    <cofactor evidence="1">
        <name>Mg(2+)</name>
        <dbReference type="ChEBI" id="CHEBI:18420"/>
    </cofactor>
</comment>
<dbReference type="SFLD" id="SFLDG01129">
    <property type="entry name" value="C1.5:_HAD__Beta-PGM__Phosphata"/>
    <property type="match status" value="1"/>
</dbReference>
<evidence type="ECO:0000313" key="4">
    <source>
        <dbReference type="EMBL" id="EFP95675.1"/>
    </source>
</evidence>
<reference evidence="4 5" key="1">
    <citation type="journal article" date="2012" name="Int. J. Syst. Evol. Microbiol.">
        <title>Vibrio caribbeanicus sp. nov., isolated from the marine sponge Scleritoderma cyanea.</title>
        <authorList>
            <person name="Hoffmann M."/>
            <person name="Monday S.R."/>
            <person name="Allard M.W."/>
            <person name="Strain E.A."/>
            <person name="Whittaker P."/>
            <person name="Naum M."/>
            <person name="McCarthy P.J."/>
            <person name="Lopez J.V."/>
            <person name="Fischer M."/>
            <person name="Brown E.W."/>
        </authorList>
    </citation>
    <scope>NUCLEOTIDE SEQUENCE [LARGE SCALE GENOMIC DNA]</scope>
    <source>
        <strain evidence="4 5">ATCC BAA-2122</strain>
    </source>
</reference>
<evidence type="ECO:0000256" key="1">
    <source>
        <dbReference type="ARBA" id="ARBA00001946"/>
    </source>
</evidence>
<dbReference type="InterPro" id="IPR006439">
    <property type="entry name" value="HAD-SF_hydro_IA"/>
</dbReference>
<dbReference type="eggNOG" id="COG1011">
    <property type="taxonomic scope" value="Bacteria"/>
</dbReference>
<dbReference type="Gene3D" id="3.40.50.1000">
    <property type="entry name" value="HAD superfamily/HAD-like"/>
    <property type="match status" value="1"/>
</dbReference>
<dbReference type="RefSeq" id="WP_009602401.1">
    <property type="nucleotide sequence ID" value="NZ_AEIU01000089.1"/>
</dbReference>
<dbReference type="Pfam" id="PF00702">
    <property type="entry name" value="Hydrolase"/>
    <property type="match status" value="1"/>
</dbReference>
<dbReference type="PRINTS" id="PR00413">
    <property type="entry name" value="HADHALOGNASE"/>
</dbReference>
<dbReference type="Proteomes" id="UP000002943">
    <property type="component" value="Unassembled WGS sequence"/>
</dbReference>
<name>E3BMP8_9VIBR</name>
<dbReference type="GO" id="GO:0016787">
    <property type="term" value="F:hydrolase activity"/>
    <property type="evidence" value="ECO:0007669"/>
    <property type="project" value="UniProtKB-KW"/>
</dbReference>
<evidence type="ECO:0000256" key="3">
    <source>
        <dbReference type="ARBA" id="ARBA00022842"/>
    </source>
</evidence>
<proteinExistence type="predicted"/>
<evidence type="ECO:0000313" key="5">
    <source>
        <dbReference type="Proteomes" id="UP000002943"/>
    </source>
</evidence>
<dbReference type="InterPro" id="IPR051400">
    <property type="entry name" value="HAD-like_hydrolase"/>
</dbReference>
<dbReference type="GO" id="GO:0009231">
    <property type="term" value="P:riboflavin biosynthetic process"/>
    <property type="evidence" value="ECO:0007669"/>
    <property type="project" value="TreeGrafter"/>
</dbReference>
<comment type="caution">
    <text evidence="4">The sequence shown here is derived from an EMBL/GenBank/DDBJ whole genome shotgun (WGS) entry which is preliminary data.</text>
</comment>
<accession>E3BMP8</accession>
<evidence type="ECO:0008006" key="6">
    <source>
        <dbReference type="Google" id="ProtNLM"/>
    </source>
</evidence>
<dbReference type="NCBIfam" id="NF008018">
    <property type="entry name" value="PRK10748.1"/>
    <property type="match status" value="1"/>
</dbReference>
<dbReference type="PANTHER" id="PTHR46470:SF4">
    <property type="entry name" value="5-AMINO-6-(5-PHOSPHO-D-RIBITYLAMINO)URACIL PHOSPHATASE YIGB"/>
    <property type="match status" value="1"/>
</dbReference>
<dbReference type="PANTHER" id="PTHR46470">
    <property type="entry name" value="N-ACYLNEURAMINATE-9-PHOSPHATASE"/>
    <property type="match status" value="1"/>
</dbReference>
<protein>
    <recommendedName>
        <fullName evidence="6">2-haloalkanoic acid dehalogenase</fullName>
    </recommendedName>
</protein>
<dbReference type="OrthoDB" id="367448at2"/>
<dbReference type="Gene3D" id="1.20.120.1600">
    <property type="match status" value="1"/>
</dbReference>
<dbReference type="STRING" id="796620.VIBC2010_05955"/>